<dbReference type="VEuPathDB" id="FungiDB:FMAN_15335"/>
<feature type="compositionally biased region" description="Basic and acidic residues" evidence="1">
    <location>
        <begin position="109"/>
        <end position="120"/>
    </location>
</feature>
<name>A0A1L7UI89_FUSMA</name>
<dbReference type="RefSeq" id="XP_041690360.1">
    <property type="nucleotide sequence ID" value="XM_041824928.1"/>
</dbReference>
<organism evidence="2 3">
    <name type="scientific">Fusarium mangiferae</name>
    <name type="common">Mango malformation disease fungus</name>
    <dbReference type="NCBI Taxonomy" id="192010"/>
    <lineage>
        <taxon>Eukaryota</taxon>
        <taxon>Fungi</taxon>
        <taxon>Dikarya</taxon>
        <taxon>Ascomycota</taxon>
        <taxon>Pezizomycotina</taxon>
        <taxon>Sordariomycetes</taxon>
        <taxon>Hypocreomycetidae</taxon>
        <taxon>Hypocreales</taxon>
        <taxon>Nectriaceae</taxon>
        <taxon>Fusarium</taxon>
        <taxon>Fusarium fujikuroi species complex</taxon>
    </lineage>
</organism>
<protein>
    <submittedName>
        <fullName evidence="2">Uncharacterized protein</fullName>
    </submittedName>
</protein>
<gene>
    <name evidence="2" type="ORF">FMAN_15335</name>
</gene>
<dbReference type="EMBL" id="FCQH01000019">
    <property type="protein sequence ID" value="CVL07221.1"/>
    <property type="molecule type" value="Genomic_DNA"/>
</dbReference>
<feature type="compositionally biased region" description="Acidic residues" evidence="1">
    <location>
        <begin position="97"/>
        <end position="108"/>
    </location>
</feature>
<evidence type="ECO:0000256" key="1">
    <source>
        <dbReference type="SAM" id="MobiDB-lite"/>
    </source>
</evidence>
<keyword evidence="3" id="KW-1185">Reference proteome</keyword>
<dbReference type="GeneID" id="65094576"/>
<proteinExistence type="predicted"/>
<dbReference type="AlphaFoldDB" id="A0A1L7UI89"/>
<comment type="caution">
    <text evidence="2">The sequence shown here is derived from an EMBL/GenBank/DDBJ whole genome shotgun (WGS) entry which is preliminary data.</text>
</comment>
<reference evidence="3" key="1">
    <citation type="journal article" date="2016" name="Genome Biol. Evol.">
        <title>Comparative 'omics' of the Fusarium fujikuroi species complex highlights differences in genetic potential and metabolite synthesis.</title>
        <authorList>
            <person name="Niehaus E.-M."/>
            <person name="Muensterkoetter M."/>
            <person name="Proctor R.H."/>
            <person name="Brown D.W."/>
            <person name="Sharon A."/>
            <person name="Idan Y."/>
            <person name="Oren-Young L."/>
            <person name="Sieber C.M."/>
            <person name="Novak O."/>
            <person name="Pencik A."/>
            <person name="Tarkowska D."/>
            <person name="Hromadova K."/>
            <person name="Freeman S."/>
            <person name="Maymon M."/>
            <person name="Elazar M."/>
            <person name="Youssef S.A."/>
            <person name="El-Shabrawy E.S.M."/>
            <person name="Shalaby A.B.A."/>
            <person name="Houterman P."/>
            <person name="Brock N.L."/>
            <person name="Burkhardt I."/>
            <person name="Tsavkelova E.A."/>
            <person name="Dickschat J.S."/>
            <person name="Galuszka P."/>
            <person name="Gueldener U."/>
            <person name="Tudzynski B."/>
        </authorList>
    </citation>
    <scope>NUCLEOTIDE SEQUENCE [LARGE SCALE GENOMIC DNA]</scope>
    <source>
        <strain evidence="3">MRC7560</strain>
    </source>
</reference>
<feature type="region of interest" description="Disordered" evidence="1">
    <location>
        <begin position="90"/>
        <end position="125"/>
    </location>
</feature>
<sequence length="152" mass="16648">MSTYVGHNVREGVMASATEYVRQEWSRSITSLFQKCLFCLEHRVNVVGIDLEGFRASHKLIDGLFHILALITYVKCIGLGLSDDVGGLAPFNGNNDDKEDDGEDDDGGDHEGINTDHENSSENGDNGRFGVVAVLAHAAANFVREEKWDSCC</sequence>
<evidence type="ECO:0000313" key="3">
    <source>
        <dbReference type="Proteomes" id="UP000184255"/>
    </source>
</evidence>
<evidence type="ECO:0000313" key="2">
    <source>
        <dbReference type="EMBL" id="CVL07221.1"/>
    </source>
</evidence>
<dbReference type="Proteomes" id="UP000184255">
    <property type="component" value="Unassembled WGS sequence"/>
</dbReference>
<accession>A0A1L7UI89</accession>